<organism evidence="2 3">
    <name type="scientific">Rotaria sordida</name>
    <dbReference type="NCBI Taxonomy" id="392033"/>
    <lineage>
        <taxon>Eukaryota</taxon>
        <taxon>Metazoa</taxon>
        <taxon>Spiralia</taxon>
        <taxon>Gnathifera</taxon>
        <taxon>Rotifera</taxon>
        <taxon>Eurotatoria</taxon>
        <taxon>Bdelloidea</taxon>
        <taxon>Philodinida</taxon>
        <taxon>Philodinidae</taxon>
        <taxon>Rotaria</taxon>
    </lineage>
</organism>
<evidence type="ECO:0000313" key="2">
    <source>
        <dbReference type="EMBL" id="CAF0728860.1"/>
    </source>
</evidence>
<gene>
    <name evidence="2" type="ORF">PYM288_LOCUS804</name>
</gene>
<protein>
    <submittedName>
        <fullName evidence="2">Uncharacterized protein</fullName>
    </submittedName>
</protein>
<accession>A0A813MXU1</accession>
<evidence type="ECO:0000256" key="1">
    <source>
        <dbReference type="SAM" id="MobiDB-lite"/>
    </source>
</evidence>
<comment type="caution">
    <text evidence="2">The sequence shown here is derived from an EMBL/GenBank/DDBJ whole genome shotgun (WGS) entry which is preliminary data.</text>
</comment>
<proteinExistence type="predicted"/>
<reference evidence="2" key="1">
    <citation type="submission" date="2021-02" db="EMBL/GenBank/DDBJ databases">
        <authorList>
            <person name="Nowell W R."/>
        </authorList>
    </citation>
    <scope>NUCLEOTIDE SEQUENCE</scope>
</reference>
<evidence type="ECO:0000313" key="3">
    <source>
        <dbReference type="Proteomes" id="UP000663854"/>
    </source>
</evidence>
<name>A0A813MXU1_9BILA</name>
<sequence length="635" mass="64434">MATIYAQTPGVGINGDGSSPNSNALLDLKSTGTIGKGLLIPRFTLNQRTVANTSGGLVDNTSKLHGGAAQGLLVYQTNGTEGFYYNTSTTSSPIWAYLGNYTFSTGLTNTSNTITANLSTGVLGGQSAIGGTASGNNLTLSSTSHATKGKILFGTSAYDEVNNRLGIGKSSPGYTLDVNGDAMIGTGTNTYGSTPAGTGAVTLNGSTVGAMLRMVMNDGSGTFNMYQNAYYDGSNWKYNASTHASRLVSSAGTWAMYVAPAGIAGNNVTWVSGMYIDNTGNMGVGTTNPAAKLDVYNGNLAVTNNDNTAREVRFYEPSSSGSNYAAFKAQAQAANTTYTLPPADGTSGYVLSTDGAGNLSWADPTAGQITYTVSSGTVTNGNNHNLSVPANCSIIRITSPTSAFTITGIAGGVDGHQLPSWLLIASVGGTTTNNGGTNGPSGSQGQQGVTGSTGVGTAWITGPAAPTGSVGNLGDFYLQQNNGLYYKKTAASAWTQQGSLMGPSGATGPTGANGITGATGPVGGIGATGATGPAGAMGLGSVAGAANAQTATTAKRMQTPADASAKEMDTKAKGDVLYEKTKDTQDKSLIFRQSVLDESNVKTADKVDAIAPEQKVKLLDNTIKRNTTTVKPNNY</sequence>
<feature type="region of interest" description="Disordered" evidence="1">
    <location>
        <begin position="432"/>
        <end position="452"/>
    </location>
</feature>
<dbReference type="Proteomes" id="UP000663854">
    <property type="component" value="Unassembled WGS sequence"/>
</dbReference>
<dbReference type="EMBL" id="CAJNOH010000003">
    <property type="protein sequence ID" value="CAF0728860.1"/>
    <property type="molecule type" value="Genomic_DNA"/>
</dbReference>
<dbReference type="AlphaFoldDB" id="A0A813MXU1"/>